<dbReference type="PANTHER" id="PTHR10332:SF88">
    <property type="entry name" value="EQUILIBRATIVE NUCLEOSIDE TRANSPORTER 1, ISOFORM A"/>
    <property type="match status" value="1"/>
</dbReference>
<feature type="transmembrane region" description="Helical" evidence="8">
    <location>
        <begin position="250"/>
        <end position="273"/>
    </location>
</feature>
<comment type="caution">
    <text evidence="9">The sequence shown here is derived from an EMBL/GenBank/DDBJ whole genome shotgun (WGS) entry which is preliminary data.</text>
</comment>
<dbReference type="STRING" id="1441469.A0A225AZS4"/>
<keyword evidence="10" id="KW-1185">Reference proteome</keyword>
<comment type="similarity">
    <text evidence="2">Belongs to the SLC29A/ENT transporter (TC 2.A.57) family.</text>
</comment>
<evidence type="ECO:0000313" key="9">
    <source>
        <dbReference type="EMBL" id="OKL59027.1"/>
    </source>
</evidence>
<feature type="transmembrane region" description="Helical" evidence="8">
    <location>
        <begin position="137"/>
        <end position="158"/>
    </location>
</feature>
<feature type="transmembrane region" description="Helical" evidence="8">
    <location>
        <begin position="408"/>
        <end position="430"/>
    </location>
</feature>
<feature type="compositionally biased region" description="Low complexity" evidence="7">
    <location>
        <begin position="12"/>
        <end position="21"/>
    </location>
</feature>
<proteinExistence type="inferred from homology"/>
<feature type="transmembrane region" description="Helical" evidence="8">
    <location>
        <begin position="67"/>
        <end position="88"/>
    </location>
</feature>
<dbReference type="GO" id="GO:0000329">
    <property type="term" value="C:fungal-type vacuole membrane"/>
    <property type="evidence" value="ECO:0007669"/>
    <property type="project" value="TreeGrafter"/>
</dbReference>
<evidence type="ECO:0000256" key="4">
    <source>
        <dbReference type="ARBA" id="ARBA00022692"/>
    </source>
</evidence>
<dbReference type="GeneID" id="31005684"/>
<evidence type="ECO:0008006" key="11">
    <source>
        <dbReference type="Google" id="ProtNLM"/>
    </source>
</evidence>
<evidence type="ECO:0000256" key="2">
    <source>
        <dbReference type="ARBA" id="ARBA00007965"/>
    </source>
</evidence>
<feature type="transmembrane region" description="Helical" evidence="8">
    <location>
        <begin position="326"/>
        <end position="344"/>
    </location>
</feature>
<dbReference type="Pfam" id="PF01733">
    <property type="entry name" value="Nucleoside_tran"/>
    <property type="match status" value="1"/>
</dbReference>
<dbReference type="GO" id="GO:0015205">
    <property type="term" value="F:nucleobase transmembrane transporter activity"/>
    <property type="evidence" value="ECO:0007669"/>
    <property type="project" value="TreeGrafter"/>
</dbReference>
<evidence type="ECO:0000256" key="3">
    <source>
        <dbReference type="ARBA" id="ARBA00022448"/>
    </source>
</evidence>
<dbReference type="PRINTS" id="PR01130">
    <property type="entry name" value="DERENTRNSPRT"/>
</dbReference>
<evidence type="ECO:0000256" key="7">
    <source>
        <dbReference type="SAM" id="MobiDB-lite"/>
    </source>
</evidence>
<accession>A0A225AZS4</accession>
<evidence type="ECO:0000256" key="5">
    <source>
        <dbReference type="ARBA" id="ARBA00022989"/>
    </source>
</evidence>
<dbReference type="AlphaFoldDB" id="A0A225AZS4"/>
<gene>
    <name evidence="9" type="ORF">UA08_05928</name>
</gene>
<organism evidence="9 10">
    <name type="scientific">Talaromyces atroroseus</name>
    <dbReference type="NCBI Taxonomy" id="1441469"/>
    <lineage>
        <taxon>Eukaryota</taxon>
        <taxon>Fungi</taxon>
        <taxon>Dikarya</taxon>
        <taxon>Ascomycota</taxon>
        <taxon>Pezizomycotina</taxon>
        <taxon>Eurotiomycetes</taxon>
        <taxon>Eurotiomycetidae</taxon>
        <taxon>Eurotiales</taxon>
        <taxon>Trichocomaceae</taxon>
        <taxon>Talaromyces</taxon>
        <taxon>Talaromyces sect. Trachyspermi</taxon>
    </lineage>
</organism>
<evidence type="ECO:0000313" key="10">
    <source>
        <dbReference type="Proteomes" id="UP000214365"/>
    </source>
</evidence>
<dbReference type="InterPro" id="IPR002259">
    <property type="entry name" value="Eqnu_transpt"/>
</dbReference>
<dbReference type="PIRSF" id="PIRSF016379">
    <property type="entry name" value="ENT"/>
    <property type="match status" value="1"/>
</dbReference>
<evidence type="ECO:0000256" key="1">
    <source>
        <dbReference type="ARBA" id="ARBA00004141"/>
    </source>
</evidence>
<feature type="transmembrane region" description="Helical" evidence="8">
    <location>
        <begin position="442"/>
        <end position="466"/>
    </location>
</feature>
<dbReference type="SUPFAM" id="SSF103473">
    <property type="entry name" value="MFS general substrate transporter"/>
    <property type="match status" value="1"/>
</dbReference>
<dbReference type="GO" id="GO:0034257">
    <property type="term" value="F:nicotinamide riboside transmembrane transporter activity"/>
    <property type="evidence" value="ECO:0007669"/>
    <property type="project" value="TreeGrafter"/>
</dbReference>
<keyword evidence="6 8" id="KW-0472">Membrane</keyword>
<feature type="transmembrane region" description="Helical" evidence="8">
    <location>
        <begin position="164"/>
        <end position="182"/>
    </location>
</feature>
<dbReference type="InterPro" id="IPR036259">
    <property type="entry name" value="MFS_trans_sf"/>
</dbReference>
<feature type="transmembrane region" description="Helical" evidence="8">
    <location>
        <begin position="478"/>
        <end position="500"/>
    </location>
</feature>
<evidence type="ECO:0000256" key="8">
    <source>
        <dbReference type="SAM" id="Phobius"/>
    </source>
</evidence>
<reference evidence="9 10" key="1">
    <citation type="submission" date="2015-06" db="EMBL/GenBank/DDBJ databases">
        <title>Talaromyces atroroseus IBT 11181 draft genome.</title>
        <authorList>
            <person name="Rasmussen K.B."/>
            <person name="Rasmussen S."/>
            <person name="Petersen B."/>
            <person name="Sicheritz-Ponten T."/>
            <person name="Mortensen U.H."/>
            <person name="Thrane U."/>
        </authorList>
    </citation>
    <scope>NUCLEOTIDE SEQUENCE [LARGE SCALE GENOMIC DNA]</scope>
    <source>
        <strain evidence="9 10">IBT 11181</strain>
    </source>
</reference>
<keyword evidence="5 8" id="KW-1133">Transmembrane helix</keyword>
<keyword evidence="4 8" id="KW-0812">Transmembrane</keyword>
<dbReference type="OrthoDB" id="46396at2759"/>
<comment type="subcellular location">
    <subcellularLocation>
        <location evidence="1">Membrane</location>
        <topology evidence="1">Multi-pass membrane protein</topology>
    </subcellularLocation>
</comment>
<dbReference type="Proteomes" id="UP000214365">
    <property type="component" value="Unassembled WGS sequence"/>
</dbReference>
<name>A0A225AZS4_TALAT</name>
<dbReference type="PANTHER" id="PTHR10332">
    <property type="entry name" value="EQUILIBRATIVE NUCLEOSIDE TRANSPORTER"/>
    <property type="match status" value="1"/>
</dbReference>
<keyword evidence="3" id="KW-0813">Transport</keyword>
<evidence type="ECO:0000256" key="6">
    <source>
        <dbReference type="ARBA" id="ARBA00023136"/>
    </source>
</evidence>
<feature type="transmembrane region" description="Helical" evidence="8">
    <location>
        <begin position="108"/>
        <end position="125"/>
    </location>
</feature>
<dbReference type="EMBL" id="LFMY01000008">
    <property type="protein sequence ID" value="OKL59027.1"/>
    <property type="molecule type" value="Genomic_DNA"/>
</dbReference>
<sequence>MSRSLLSRVFPSSTSADSSASEYVPVENDGLLANTDEADTQRQNRFEEEEDEEDDTTLKKPFSWHDYTVFLLLGVAMLWAWNMFLAAAPYFHRRFQESQWAVEHYESSILSVSTITNLLCVLVLAKLQQNASYPLRIAASLVILTVVFTFLAMSTVLFSALPVGIHFVFIMTMVLGASFATGMNQNGVFAFVSGFGRPEYTQAIMAGQGIAGVLPCIVQIMTNLSVSRKDEGHDDNHHGSGDSDGYYRSALAYFSVAVLITIIALLAFIWLMNRTAGSRWFMREIRVFRRVTSNTAPTAATTTDTDSPSVLDKSVGLWKLFLRLKWLALAVYTCFAVTMVYPVFTSKITSVHYQDSITTATTATTRSRVFEPEVFIPLAFLFWNLGDLVGRLSPIVPSLARSASYPRAIFALSLGRILFIPLYMACNIHGGGGEPAINSDFFYLFIIQLGFGLTNGFLGSVCMMGAGQYVTADEREVAGGFMSMMLVAGLATGSLLSFFFSGM</sequence>
<feature type="region of interest" description="Disordered" evidence="7">
    <location>
        <begin position="1"/>
        <end position="57"/>
    </location>
</feature>
<dbReference type="RefSeq" id="XP_020119148.1">
    <property type="nucleotide sequence ID" value="XM_020268252.1"/>
</dbReference>
<feature type="transmembrane region" description="Helical" evidence="8">
    <location>
        <begin position="203"/>
        <end position="222"/>
    </location>
</feature>
<dbReference type="GO" id="GO:0005886">
    <property type="term" value="C:plasma membrane"/>
    <property type="evidence" value="ECO:0007669"/>
    <property type="project" value="TreeGrafter"/>
</dbReference>
<protein>
    <recommendedName>
        <fullName evidence="11">Nucleoside transporter FUN26</fullName>
    </recommendedName>
</protein>